<feature type="region of interest" description="Disordered" evidence="1">
    <location>
        <begin position="59"/>
        <end position="78"/>
    </location>
</feature>
<protein>
    <submittedName>
        <fullName evidence="2">Uncharacterized protein</fullName>
    </submittedName>
</protein>
<evidence type="ECO:0000313" key="3">
    <source>
        <dbReference type="Proteomes" id="UP000639643"/>
    </source>
</evidence>
<gene>
    <name evidence="2" type="ORF">CMUS01_16227</name>
</gene>
<accession>A0A8H6IQ12</accession>
<reference evidence="2" key="1">
    <citation type="journal article" date="2020" name="Phytopathology">
        <title>Genome Sequence Resources of Colletotrichum truncatum, C. plurivorum, C. musicola, and C. sojae: Four Species Pathogenic to Soybean (Glycine max).</title>
        <authorList>
            <person name="Rogerio F."/>
            <person name="Boufleur T.R."/>
            <person name="Ciampi-Guillardi M."/>
            <person name="Sukno S.A."/>
            <person name="Thon M.R."/>
            <person name="Massola Junior N.S."/>
            <person name="Baroncelli R."/>
        </authorList>
    </citation>
    <scope>NUCLEOTIDE SEQUENCE</scope>
    <source>
        <strain evidence="2">LFN0074</strain>
    </source>
</reference>
<organism evidence="2 3">
    <name type="scientific">Colletotrichum musicola</name>
    <dbReference type="NCBI Taxonomy" id="2175873"/>
    <lineage>
        <taxon>Eukaryota</taxon>
        <taxon>Fungi</taxon>
        <taxon>Dikarya</taxon>
        <taxon>Ascomycota</taxon>
        <taxon>Pezizomycotina</taxon>
        <taxon>Sordariomycetes</taxon>
        <taxon>Hypocreomycetidae</taxon>
        <taxon>Glomerellales</taxon>
        <taxon>Glomerellaceae</taxon>
        <taxon>Colletotrichum</taxon>
        <taxon>Colletotrichum orchidearum species complex</taxon>
    </lineage>
</organism>
<name>A0A8H6IQ12_9PEZI</name>
<evidence type="ECO:0000256" key="1">
    <source>
        <dbReference type="SAM" id="MobiDB-lite"/>
    </source>
</evidence>
<dbReference type="Proteomes" id="UP000639643">
    <property type="component" value="Unassembled WGS sequence"/>
</dbReference>
<keyword evidence="3" id="KW-1185">Reference proteome</keyword>
<proteinExistence type="predicted"/>
<feature type="compositionally biased region" description="Low complexity" evidence="1">
    <location>
        <begin position="7"/>
        <end position="23"/>
    </location>
</feature>
<comment type="caution">
    <text evidence="2">The sequence shown here is derived from an EMBL/GenBank/DDBJ whole genome shotgun (WGS) entry which is preliminary data.</text>
</comment>
<feature type="compositionally biased region" description="Low complexity" evidence="1">
    <location>
        <begin position="59"/>
        <end position="68"/>
    </location>
</feature>
<dbReference type="AlphaFoldDB" id="A0A8H6IQ12"/>
<evidence type="ECO:0000313" key="2">
    <source>
        <dbReference type="EMBL" id="KAF6791419.1"/>
    </source>
</evidence>
<feature type="region of interest" description="Disordered" evidence="1">
    <location>
        <begin position="1"/>
        <end position="23"/>
    </location>
</feature>
<sequence length="119" mass="12851">MSTNNNAQRAPATPSTPAARPATVAATQLVTQAPTNQELFDMLNQLREENAQLHAQLNANRAPAAPRAKYPEPEPYNSTPGLLQGFLTRTRAYLHVTASLLTVRGAEGVLRVKVFTTEG</sequence>
<dbReference type="EMBL" id="WIGM01001684">
    <property type="protein sequence ID" value="KAF6791419.1"/>
    <property type="molecule type" value="Genomic_DNA"/>
</dbReference>